<organism evidence="2 3">
    <name type="scientific">Stecheria intestinalis</name>
    <dbReference type="NCBI Taxonomy" id="2606630"/>
    <lineage>
        <taxon>Bacteria</taxon>
        <taxon>Bacillati</taxon>
        <taxon>Bacillota</taxon>
        <taxon>Erysipelotrichia</taxon>
        <taxon>Erysipelotrichales</taxon>
        <taxon>Erysipelotrichaceae</taxon>
        <taxon>Stecheria</taxon>
    </lineage>
</organism>
<dbReference type="RefSeq" id="WP_154502115.1">
    <property type="nucleotide sequence ID" value="NZ_VUMN01000001.1"/>
</dbReference>
<dbReference type="Proteomes" id="UP000461880">
    <property type="component" value="Unassembled WGS sequence"/>
</dbReference>
<sequence length="183" mass="20107">MQKFETLILCGILLLGGCSSPDTSESAAQAAYEGYYTSIETNSSFAQSSLYYSVSAEMTEMSDSTYRYYIVIDNPQIAMYDIVVMAVENDIPLASADKMMPNIGIFDSTEYCMIPFQSNPDDGYVKGLVISGECTSNPVSLKILVEWDDRNGENTQREFLQMELTPDGITSSPDPSASPEAEN</sequence>
<name>A0A7X2TEA5_9FIRM</name>
<evidence type="ECO:0000313" key="3">
    <source>
        <dbReference type="Proteomes" id="UP000461880"/>
    </source>
</evidence>
<protein>
    <recommendedName>
        <fullName evidence="4">Lipoprotein</fullName>
    </recommendedName>
</protein>
<reference evidence="2 3" key="1">
    <citation type="submission" date="2019-08" db="EMBL/GenBank/DDBJ databases">
        <title>In-depth cultivation of the pig gut microbiome towards novel bacterial diversity and tailored functional studies.</title>
        <authorList>
            <person name="Wylensek D."/>
            <person name="Hitch T.C.A."/>
            <person name="Clavel T."/>
        </authorList>
    </citation>
    <scope>NUCLEOTIDE SEQUENCE [LARGE SCALE GENOMIC DNA]</scope>
    <source>
        <strain evidence="2 3">Oil+RF-744-GAM-WT-6</strain>
    </source>
</reference>
<accession>A0A7X2TEA5</accession>
<dbReference type="AlphaFoldDB" id="A0A7X2TEA5"/>
<dbReference type="PROSITE" id="PS51257">
    <property type="entry name" value="PROKAR_LIPOPROTEIN"/>
    <property type="match status" value="1"/>
</dbReference>
<dbReference type="EMBL" id="VUMN01000001">
    <property type="protein sequence ID" value="MSS57409.1"/>
    <property type="molecule type" value="Genomic_DNA"/>
</dbReference>
<gene>
    <name evidence="2" type="ORF">FYJ51_00590</name>
</gene>
<keyword evidence="3" id="KW-1185">Reference proteome</keyword>
<evidence type="ECO:0000313" key="2">
    <source>
        <dbReference type="EMBL" id="MSS57409.1"/>
    </source>
</evidence>
<feature type="region of interest" description="Disordered" evidence="1">
    <location>
        <begin position="162"/>
        <end position="183"/>
    </location>
</feature>
<evidence type="ECO:0000256" key="1">
    <source>
        <dbReference type="SAM" id="MobiDB-lite"/>
    </source>
</evidence>
<evidence type="ECO:0008006" key="4">
    <source>
        <dbReference type="Google" id="ProtNLM"/>
    </source>
</evidence>
<comment type="caution">
    <text evidence="2">The sequence shown here is derived from an EMBL/GenBank/DDBJ whole genome shotgun (WGS) entry which is preliminary data.</text>
</comment>
<feature type="compositionally biased region" description="Low complexity" evidence="1">
    <location>
        <begin position="171"/>
        <end position="183"/>
    </location>
</feature>
<proteinExistence type="predicted"/>